<proteinExistence type="predicted"/>
<organism evidence="2 3">
    <name type="scientific">Gossypium stocksii</name>
    <dbReference type="NCBI Taxonomy" id="47602"/>
    <lineage>
        <taxon>Eukaryota</taxon>
        <taxon>Viridiplantae</taxon>
        <taxon>Streptophyta</taxon>
        <taxon>Embryophyta</taxon>
        <taxon>Tracheophyta</taxon>
        <taxon>Spermatophyta</taxon>
        <taxon>Magnoliopsida</taxon>
        <taxon>eudicotyledons</taxon>
        <taxon>Gunneridae</taxon>
        <taxon>Pentapetalae</taxon>
        <taxon>rosids</taxon>
        <taxon>malvids</taxon>
        <taxon>Malvales</taxon>
        <taxon>Malvaceae</taxon>
        <taxon>Malvoideae</taxon>
        <taxon>Gossypium</taxon>
    </lineage>
</organism>
<comment type="caution">
    <text evidence="2">The sequence shown here is derived from an EMBL/GenBank/DDBJ whole genome shotgun (WGS) entry which is preliminary data.</text>
</comment>
<accession>A0A9D3U9D8</accession>
<reference evidence="2 3" key="1">
    <citation type="journal article" date="2021" name="Plant Biotechnol. J.">
        <title>Multi-omics assisted identification of the key and species-specific regulatory components of drought-tolerant mechanisms in Gossypium stocksii.</title>
        <authorList>
            <person name="Yu D."/>
            <person name="Ke L."/>
            <person name="Zhang D."/>
            <person name="Wu Y."/>
            <person name="Sun Y."/>
            <person name="Mei J."/>
            <person name="Sun J."/>
            <person name="Sun Y."/>
        </authorList>
    </citation>
    <scope>NUCLEOTIDE SEQUENCE [LARGE SCALE GENOMIC DNA]</scope>
    <source>
        <strain evidence="3">cv. E1</strain>
        <tissue evidence="2">Leaf</tissue>
    </source>
</reference>
<evidence type="ECO:0000313" key="2">
    <source>
        <dbReference type="EMBL" id="KAH1032264.1"/>
    </source>
</evidence>
<evidence type="ECO:0000313" key="3">
    <source>
        <dbReference type="Proteomes" id="UP000828251"/>
    </source>
</evidence>
<gene>
    <name evidence="2" type="ORF">J1N35_044438</name>
</gene>
<sequence>MSRLIHMEVQGKIADRGILYQLWKVRWCEGHIDVLESMKVQLSDNVAEALSSNWITMRETLNTTMDDQTEKLTKNYALEAMFMALKEEIEAMMEKIEELEGELALCKTTVTKGMLASVFR</sequence>
<dbReference type="AlphaFoldDB" id="A0A9D3U9D8"/>
<keyword evidence="3" id="KW-1185">Reference proteome</keyword>
<feature type="coiled-coil region" evidence="1">
    <location>
        <begin position="82"/>
        <end position="109"/>
    </location>
</feature>
<evidence type="ECO:0000256" key="1">
    <source>
        <dbReference type="SAM" id="Coils"/>
    </source>
</evidence>
<dbReference type="EMBL" id="JAIQCV010000013">
    <property type="protein sequence ID" value="KAH1032264.1"/>
    <property type="molecule type" value="Genomic_DNA"/>
</dbReference>
<name>A0A9D3U9D8_9ROSI</name>
<protein>
    <submittedName>
        <fullName evidence="2">Uncharacterized protein</fullName>
    </submittedName>
</protein>
<keyword evidence="1" id="KW-0175">Coiled coil</keyword>
<dbReference type="Proteomes" id="UP000828251">
    <property type="component" value="Unassembled WGS sequence"/>
</dbReference>